<dbReference type="PANTHER" id="PTHR31606">
    <property type="entry name" value="WW DOMAIN BINDING PROTEIN 2, ISOFORM E"/>
    <property type="match status" value="1"/>
</dbReference>
<organism evidence="2 3">
    <name type="scientific">Batrachochytrium salamandrivorans</name>
    <dbReference type="NCBI Taxonomy" id="1357716"/>
    <lineage>
        <taxon>Eukaryota</taxon>
        <taxon>Fungi</taxon>
        <taxon>Fungi incertae sedis</taxon>
        <taxon>Chytridiomycota</taxon>
        <taxon>Chytridiomycota incertae sedis</taxon>
        <taxon>Chytridiomycetes</taxon>
        <taxon>Rhizophydiales</taxon>
        <taxon>Rhizophydiales incertae sedis</taxon>
        <taxon>Batrachochytrium</taxon>
    </lineage>
</organism>
<proteinExistence type="predicted"/>
<dbReference type="CDD" id="cd13214">
    <property type="entry name" value="PH-GRAM_WBP2"/>
    <property type="match status" value="1"/>
</dbReference>
<evidence type="ECO:0000313" key="3">
    <source>
        <dbReference type="Proteomes" id="UP001648503"/>
    </source>
</evidence>
<dbReference type="EMBL" id="JAFCIX010000403">
    <property type="protein sequence ID" value="KAH6591594.1"/>
    <property type="molecule type" value="Genomic_DNA"/>
</dbReference>
<dbReference type="InterPro" id="IPR044852">
    <property type="entry name" value="WBP2-like"/>
</dbReference>
<name>A0ABQ8F3Q0_9FUNG</name>
<comment type="caution">
    <text evidence="2">The sequence shown here is derived from an EMBL/GenBank/DDBJ whole genome shotgun (WGS) entry which is preliminary data.</text>
</comment>
<evidence type="ECO:0000313" key="2">
    <source>
        <dbReference type="EMBL" id="KAH6591594.1"/>
    </source>
</evidence>
<feature type="compositionally biased region" description="Polar residues" evidence="1">
    <location>
        <begin position="161"/>
        <end position="170"/>
    </location>
</feature>
<evidence type="ECO:0000256" key="1">
    <source>
        <dbReference type="SAM" id="MobiDB-lite"/>
    </source>
</evidence>
<dbReference type="Proteomes" id="UP001648503">
    <property type="component" value="Unassembled WGS sequence"/>
</dbReference>
<reference evidence="2 3" key="1">
    <citation type="submission" date="2021-02" db="EMBL/GenBank/DDBJ databases">
        <title>Variation within the Batrachochytrium salamandrivorans European outbreak.</title>
        <authorList>
            <person name="Kelly M."/>
            <person name="Pasmans F."/>
            <person name="Shea T.P."/>
            <person name="Munoz J.F."/>
            <person name="Carranza S."/>
            <person name="Cuomo C.A."/>
            <person name="Martel A."/>
        </authorList>
    </citation>
    <scope>NUCLEOTIDE SEQUENCE [LARGE SCALE GENOMIC DNA]</scope>
    <source>
        <strain evidence="2 3">AMFP18/2</strain>
    </source>
</reference>
<feature type="compositionally biased region" description="Polar residues" evidence="1">
    <location>
        <begin position="176"/>
        <end position="191"/>
    </location>
</feature>
<dbReference type="PANTHER" id="PTHR31606:SF1">
    <property type="entry name" value="WW DOMAIN BINDING PROTEIN 2, ISOFORM E"/>
    <property type="match status" value="1"/>
</dbReference>
<accession>A0ABQ8F3Q0</accession>
<feature type="region of interest" description="Disordered" evidence="1">
    <location>
        <begin position="160"/>
        <end position="240"/>
    </location>
</feature>
<evidence type="ECO:0008006" key="4">
    <source>
        <dbReference type="Google" id="ProtNLM"/>
    </source>
</evidence>
<keyword evidence="3" id="KW-1185">Reference proteome</keyword>
<protein>
    <recommendedName>
        <fullName evidence="4">GRAM domain-containing protein</fullName>
    </recommendedName>
</protein>
<sequence length="240" mass="25878">MSLNATALDPVTSLPVWNTGEKVFITQDNVRLECESGDGYPGSTGSLYSKQGCLYLTNMRAVYIPSPPIPGLSSLTIPLLNLTKGKLVQPWLGPNRYDGVVTPVPGGGLENDGELKLFFQGGGGFEFSSAFTQLRSRISPDAIPYEEPLPLYHNVAEAGASGSNTSTGDANPSPWQPSNIFNAAPSHQYQHLPSAPPQFHSYAPGAPLEPQPDTNSRMDRPLQQQAPPNPIDFGRKEPKY</sequence>
<dbReference type="SUPFAM" id="SSF50729">
    <property type="entry name" value="PH domain-like"/>
    <property type="match status" value="1"/>
</dbReference>
<gene>
    <name evidence="2" type="ORF">BASA50_008568</name>
</gene>